<evidence type="ECO:0000256" key="1">
    <source>
        <dbReference type="ARBA" id="ARBA00001974"/>
    </source>
</evidence>
<evidence type="ECO:0000313" key="7">
    <source>
        <dbReference type="EMBL" id="RMC35463.1"/>
    </source>
</evidence>
<dbReference type="Gene3D" id="3.30.390.30">
    <property type="match status" value="1"/>
</dbReference>
<comment type="cofactor">
    <cofactor evidence="1">
        <name>FAD</name>
        <dbReference type="ChEBI" id="CHEBI:57692"/>
    </cofactor>
</comment>
<dbReference type="PRINTS" id="PR00411">
    <property type="entry name" value="PNDRDTASEI"/>
</dbReference>
<accession>A0A3M0MED4</accession>
<evidence type="ECO:0000256" key="4">
    <source>
        <dbReference type="ARBA" id="ARBA00023002"/>
    </source>
</evidence>
<dbReference type="InterPro" id="IPR023753">
    <property type="entry name" value="FAD/NAD-binding_dom"/>
</dbReference>
<dbReference type="InterPro" id="IPR028202">
    <property type="entry name" value="Reductase_C"/>
</dbReference>
<evidence type="ECO:0000259" key="5">
    <source>
        <dbReference type="Pfam" id="PF07992"/>
    </source>
</evidence>
<feature type="domain" description="Reductase C-terminal" evidence="6">
    <location>
        <begin position="318"/>
        <end position="399"/>
    </location>
</feature>
<dbReference type="EMBL" id="QOKZ01000003">
    <property type="protein sequence ID" value="RMC35463.1"/>
    <property type="molecule type" value="Genomic_DNA"/>
</dbReference>
<sequence length="403" mass="42968">MERIVVIGTGQGGFQLAASLRQEGFAGRITLIGEEPGLPYQRPPLSKDYLKDGNDARLLLRPPDFYEQQRIEVVGSTRVTGIDRAAMEIETGDGARIAYDHLVLATGSRNRIPPIAGLKRLEVLALRTLSDARILRDRVEHMRRAVVIGGGFIGLEFAAVARARGIEVAIVEGADRLMGRAVALATSRHFLDAHREWGSSVHLGQFAEAVTDAKGSLAVRLGDGSEVSGDTVVLAAGVIANDAIARDAGLITDDGIVVDELLRSSDPDISALGDCCRFVEPVSGMPARLESVQAATDHARTIAARLVGRPEPYGAVPWFWSNQGDRKLQIAGYAPDADDWHVAEADGKLTVFCFAGGRLAAVETVGNAGAHMAARRLLASAGRVPRKLLEAADYDLKAVMVAA</sequence>
<dbReference type="OrthoDB" id="7809559at2"/>
<dbReference type="InterPro" id="IPR036188">
    <property type="entry name" value="FAD/NAD-bd_sf"/>
</dbReference>
<evidence type="ECO:0000259" key="6">
    <source>
        <dbReference type="Pfam" id="PF14759"/>
    </source>
</evidence>
<protein>
    <submittedName>
        <fullName evidence="7">Pyridine nucleotide-disulfide oxidoreductase</fullName>
    </submittedName>
</protein>
<evidence type="ECO:0000313" key="8">
    <source>
        <dbReference type="Proteomes" id="UP000273516"/>
    </source>
</evidence>
<dbReference type="SUPFAM" id="SSF55424">
    <property type="entry name" value="FAD/NAD-linked reductases, dimerisation (C-terminal) domain"/>
    <property type="match status" value="1"/>
</dbReference>
<dbReference type="PANTHER" id="PTHR43557">
    <property type="entry name" value="APOPTOSIS-INDUCING FACTOR 1"/>
    <property type="match status" value="1"/>
</dbReference>
<name>A0A3M0MED4_9RHOB</name>
<keyword evidence="8" id="KW-1185">Reference proteome</keyword>
<dbReference type="Pfam" id="PF14759">
    <property type="entry name" value="Reductase_C"/>
    <property type="match status" value="1"/>
</dbReference>
<evidence type="ECO:0000256" key="3">
    <source>
        <dbReference type="ARBA" id="ARBA00022827"/>
    </source>
</evidence>
<keyword evidence="2" id="KW-0285">Flavoprotein</keyword>
<dbReference type="GO" id="GO:0016651">
    <property type="term" value="F:oxidoreductase activity, acting on NAD(P)H"/>
    <property type="evidence" value="ECO:0007669"/>
    <property type="project" value="TreeGrafter"/>
</dbReference>
<dbReference type="AlphaFoldDB" id="A0A3M0MED4"/>
<dbReference type="RefSeq" id="WP_122112087.1">
    <property type="nucleotide sequence ID" value="NZ_QOKZ01000003.1"/>
</dbReference>
<keyword evidence="3" id="KW-0274">FAD</keyword>
<dbReference type="PANTHER" id="PTHR43557:SF2">
    <property type="entry name" value="RIESKE DOMAIN-CONTAINING PROTEIN-RELATED"/>
    <property type="match status" value="1"/>
</dbReference>
<dbReference type="Proteomes" id="UP000273516">
    <property type="component" value="Unassembled WGS sequence"/>
</dbReference>
<dbReference type="InterPro" id="IPR050446">
    <property type="entry name" value="FAD-oxidoreductase/Apoptosis"/>
</dbReference>
<keyword evidence="4" id="KW-0560">Oxidoreductase</keyword>
<dbReference type="SUPFAM" id="SSF51905">
    <property type="entry name" value="FAD/NAD(P)-binding domain"/>
    <property type="match status" value="2"/>
</dbReference>
<organism evidence="7 8">
    <name type="scientific">Paracoccus alkanivorans</name>
    <dbReference type="NCBI Taxonomy" id="2116655"/>
    <lineage>
        <taxon>Bacteria</taxon>
        <taxon>Pseudomonadati</taxon>
        <taxon>Pseudomonadota</taxon>
        <taxon>Alphaproteobacteria</taxon>
        <taxon>Rhodobacterales</taxon>
        <taxon>Paracoccaceae</taxon>
        <taxon>Paracoccus</taxon>
    </lineage>
</organism>
<feature type="domain" description="FAD/NAD(P)-binding" evidence="5">
    <location>
        <begin position="3"/>
        <end position="299"/>
    </location>
</feature>
<dbReference type="PRINTS" id="PR00368">
    <property type="entry name" value="FADPNR"/>
</dbReference>
<evidence type="ECO:0000256" key="2">
    <source>
        <dbReference type="ARBA" id="ARBA00022630"/>
    </source>
</evidence>
<proteinExistence type="predicted"/>
<comment type="caution">
    <text evidence="7">The sequence shown here is derived from an EMBL/GenBank/DDBJ whole genome shotgun (WGS) entry which is preliminary data.</text>
</comment>
<dbReference type="Gene3D" id="3.50.50.60">
    <property type="entry name" value="FAD/NAD(P)-binding domain"/>
    <property type="match status" value="2"/>
</dbReference>
<dbReference type="Pfam" id="PF07992">
    <property type="entry name" value="Pyr_redox_2"/>
    <property type="match status" value="1"/>
</dbReference>
<dbReference type="InterPro" id="IPR016156">
    <property type="entry name" value="FAD/NAD-linked_Rdtase_dimer_sf"/>
</dbReference>
<reference evidence="7 8" key="1">
    <citation type="submission" date="2018-07" db="EMBL/GenBank/DDBJ databases">
        <authorList>
            <person name="Zhang Y."/>
            <person name="Wang L."/>
            <person name="Ma S."/>
        </authorList>
    </citation>
    <scope>NUCLEOTIDE SEQUENCE [LARGE SCALE GENOMIC DNA]</scope>
    <source>
        <strain evidence="7 8">4-2</strain>
    </source>
</reference>
<gene>
    <name evidence="7" type="ORF">C9E81_09520</name>
</gene>
<dbReference type="GO" id="GO:0005737">
    <property type="term" value="C:cytoplasm"/>
    <property type="evidence" value="ECO:0007669"/>
    <property type="project" value="TreeGrafter"/>
</dbReference>